<evidence type="ECO:0000259" key="1">
    <source>
        <dbReference type="Pfam" id="PF13843"/>
    </source>
</evidence>
<dbReference type="Pfam" id="PF13843">
    <property type="entry name" value="DDE_Tnp_1_7"/>
    <property type="match status" value="1"/>
</dbReference>
<dbReference type="PANTHER" id="PTHR46599:SF3">
    <property type="entry name" value="PIGGYBAC TRANSPOSABLE ELEMENT-DERIVED PROTEIN 4"/>
    <property type="match status" value="1"/>
</dbReference>
<dbReference type="InterPro" id="IPR029526">
    <property type="entry name" value="PGBD"/>
</dbReference>
<gene>
    <name evidence="2" type="ORF">TKK_019929</name>
</gene>
<organism evidence="2 3">
    <name type="scientific">Trichogramma kaykai</name>
    <dbReference type="NCBI Taxonomy" id="54128"/>
    <lineage>
        <taxon>Eukaryota</taxon>
        <taxon>Metazoa</taxon>
        <taxon>Ecdysozoa</taxon>
        <taxon>Arthropoda</taxon>
        <taxon>Hexapoda</taxon>
        <taxon>Insecta</taxon>
        <taxon>Pterygota</taxon>
        <taxon>Neoptera</taxon>
        <taxon>Endopterygota</taxon>
        <taxon>Hymenoptera</taxon>
        <taxon>Apocrita</taxon>
        <taxon>Proctotrupomorpha</taxon>
        <taxon>Chalcidoidea</taxon>
        <taxon>Trichogrammatidae</taxon>
        <taxon>Trichogramma</taxon>
    </lineage>
</organism>
<dbReference type="EMBL" id="JBJJXI010000175">
    <property type="protein sequence ID" value="KAL3384331.1"/>
    <property type="molecule type" value="Genomic_DNA"/>
</dbReference>
<evidence type="ECO:0000313" key="3">
    <source>
        <dbReference type="Proteomes" id="UP001627154"/>
    </source>
</evidence>
<keyword evidence="3" id="KW-1185">Reference proteome</keyword>
<reference evidence="2 3" key="1">
    <citation type="journal article" date="2024" name="bioRxiv">
        <title>A reference genome for Trichogramma kaykai: A tiny desert-dwelling parasitoid wasp with competing sex-ratio distorters.</title>
        <authorList>
            <person name="Culotta J."/>
            <person name="Lindsey A.R."/>
        </authorList>
    </citation>
    <scope>NUCLEOTIDE SEQUENCE [LARGE SCALE GENOMIC DNA]</scope>
    <source>
        <strain evidence="2 3">KSX58</strain>
    </source>
</reference>
<dbReference type="CDD" id="cd19757">
    <property type="entry name" value="Bbox1"/>
    <property type="match status" value="1"/>
</dbReference>
<protein>
    <recommendedName>
        <fullName evidence="1">PiggyBac transposable element-derived protein domain-containing protein</fullName>
    </recommendedName>
</protein>
<feature type="domain" description="PiggyBac transposable element-derived protein" evidence="1">
    <location>
        <begin position="36"/>
        <end position="393"/>
    </location>
</feature>
<dbReference type="Proteomes" id="UP001627154">
    <property type="component" value="Unassembled WGS sequence"/>
</dbReference>
<comment type="caution">
    <text evidence="2">The sequence shown here is derived from an EMBL/GenBank/DDBJ whole genome shotgun (WGS) entry which is preliminary data.</text>
</comment>
<proteinExistence type="predicted"/>
<dbReference type="AlphaFoldDB" id="A0ABD2VV11"/>
<accession>A0ABD2VV11</accession>
<dbReference type="PANTHER" id="PTHR46599">
    <property type="entry name" value="PIGGYBAC TRANSPOSABLE ELEMENT-DERIVED PROTEIN 4"/>
    <property type="match status" value="1"/>
</dbReference>
<evidence type="ECO:0000313" key="2">
    <source>
        <dbReference type="EMBL" id="KAL3384331.1"/>
    </source>
</evidence>
<name>A0ABD2VV11_9HYME</name>
<sequence>MDRFLDFWKNGHIHDLKNENFLPDKTKKFIRDSSYVELFELFFSPVIKNYIIDNTRENGYNLTLNDLDIFVGIIITSIFNQRKSQKDFWSKNPLLGCPAIANAMSRNKILEIKSKIKYSKSEDKNPNDRAWRVRKIFEMFKTNSLQFGFFSTALSIDEMMVKFHGRTILLQFMKNKPARFGIKMWGLCNPEGYLFDCDIYCGKGSNIYSDDNKIKLSKCPLGSGVVMMMTQKLLKNINHRKISRYHLYFDNFFSSPDLMIHLKTIGLKSTGTVRKNRVQTDNELDNKASRGTIAIKHEKKSGLNFITVMDSQPVSLLSTAAGVEPLAKRKSYSKNLQSTNEIPFPSAINVYNDFMGGVDMHDEHCSNLMPFIRAKKWTWPMFLRLIQSSLTNALFIYNLSHSGEKLGSFDMALAVAEHYIIKKADEKHIIFHEKTKSEQKKNCKNFTKCSKRTTNMCIDCDAYFCDPCFKFAHKNM</sequence>